<dbReference type="InterPro" id="IPR000415">
    <property type="entry name" value="Nitroreductase-like"/>
</dbReference>
<dbReference type="CDD" id="cd02137">
    <property type="entry name" value="MhqN-like"/>
    <property type="match status" value="1"/>
</dbReference>
<protein>
    <submittedName>
        <fullName evidence="4">Nitroreductase family protein</fullName>
    </submittedName>
</protein>
<feature type="domain" description="Nitroreductase" evidence="3">
    <location>
        <begin position="7"/>
        <end position="176"/>
    </location>
</feature>
<dbReference type="PANTHER" id="PTHR43673:SF12">
    <property type="entry name" value="PROTEIN DRGA"/>
    <property type="match status" value="1"/>
</dbReference>
<evidence type="ECO:0000256" key="2">
    <source>
        <dbReference type="ARBA" id="ARBA00023002"/>
    </source>
</evidence>
<dbReference type="Gene3D" id="3.40.109.10">
    <property type="entry name" value="NADH Oxidase"/>
    <property type="match status" value="1"/>
</dbReference>
<evidence type="ECO:0000313" key="5">
    <source>
        <dbReference type="Proteomes" id="UP001225316"/>
    </source>
</evidence>
<keyword evidence="5" id="KW-1185">Reference proteome</keyword>
<proteinExistence type="inferred from homology"/>
<gene>
    <name evidence="4" type="ORF">QEH52_11065</name>
</gene>
<organism evidence="4 5">
    <name type="scientific">Thalassobacterium maritimum</name>
    <dbReference type="NCBI Taxonomy" id="3041265"/>
    <lineage>
        <taxon>Bacteria</taxon>
        <taxon>Pseudomonadati</taxon>
        <taxon>Verrucomicrobiota</taxon>
        <taxon>Opitutia</taxon>
        <taxon>Puniceicoccales</taxon>
        <taxon>Coraliomargaritaceae</taxon>
        <taxon>Thalassobacterium</taxon>
    </lineage>
</organism>
<dbReference type="EMBL" id="JARXHW010000023">
    <property type="protein sequence ID" value="MDQ8208051.1"/>
    <property type="molecule type" value="Genomic_DNA"/>
</dbReference>
<evidence type="ECO:0000259" key="3">
    <source>
        <dbReference type="Pfam" id="PF00881"/>
    </source>
</evidence>
<comment type="similarity">
    <text evidence="1">Belongs to the nitroreductase family.</text>
</comment>
<evidence type="ECO:0000256" key="1">
    <source>
        <dbReference type="ARBA" id="ARBA00007118"/>
    </source>
</evidence>
<dbReference type="RefSeq" id="WP_308950465.1">
    <property type="nucleotide sequence ID" value="NZ_JARXHW010000023.1"/>
</dbReference>
<name>A0ABU1AV70_9BACT</name>
<dbReference type="SUPFAM" id="SSF55469">
    <property type="entry name" value="FMN-dependent nitroreductase-like"/>
    <property type="match status" value="1"/>
</dbReference>
<dbReference type="Proteomes" id="UP001225316">
    <property type="component" value="Unassembled WGS sequence"/>
</dbReference>
<reference evidence="4 5" key="1">
    <citation type="submission" date="2023-04" db="EMBL/GenBank/DDBJ databases">
        <title>A novel bacteria isolated from coastal sediment.</title>
        <authorList>
            <person name="Liu X.-J."/>
            <person name="Du Z.-J."/>
        </authorList>
    </citation>
    <scope>NUCLEOTIDE SEQUENCE [LARGE SCALE GENOMIC DNA]</scope>
    <source>
        <strain evidence="4 5">SDUM461003</strain>
    </source>
</reference>
<keyword evidence="2" id="KW-0560">Oxidoreductase</keyword>
<sequence>MDTTTAIHQRRSVKHYDPNHQMSEIEIQELLEQALLSPTSFNMQNWRFVVVTDPEKRAAIQAAAWNQAQVTEASITILLCADLHAHENAERYWVNAPAPVQEMLVPMIAPFYGSNPQLQRDEAMRSIGIASQTLMLAAKSMGYDSCPMIGFDPIKVGEIIQLPENHVIGMMITVGKAIKDANARGGQLPYEEVVFRDSFPA</sequence>
<comment type="caution">
    <text evidence="4">The sequence shown here is derived from an EMBL/GenBank/DDBJ whole genome shotgun (WGS) entry which is preliminary data.</text>
</comment>
<evidence type="ECO:0000313" key="4">
    <source>
        <dbReference type="EMBL" id="MDQ8208051.1"/>
    </source>
</evidence>
<dbReference type="Pfam" id="PF00881">
    <property type="entry name" value="Nitroreductase"/>
    <property type="match status" value="1"/>
</dbReference>
<accession>A0ABU1AV70</accession>
<dbReference type="PANTHER" id="PTHR43673">
    <property type="entry name" value="NAD(P)H NITROREDUCTASE YDGI-RELATED"/>
    <property type="match status" value="1"/>
</dbReference>
<dbReference type="InterPro" id="IPR029479">
    <property type="entry name" value="Nitroreductase"/>
</dbReference>